<sequence length="1020" mass="113213">MSFGTLQIPSSLPKPTIQSIIERACNPQMVEPDLALDLEIADLINQKKQNYPRDAAVHIVRLINHRNPNVSMLALTNCGYPFHLQIATKEFLNELVRKFPEKPPVVPNPIQLRILEYIQEWKSTICVNSRHKDDLHYINYMYKLLLHKGYVFPELDDQSAAVLNPTDTLKSPDELEEEDRAAQAAKLQELIRRGTPADLEEANELMKVMAGYDPDVKPDYKKQAGEELERIQRKAILLNDMLNNVKPGEVIGEGDIFEELSQACKAVQPKIQKFISEEEDSESIDRLLNLNDILNTVLKKYQNVLNGVFNNDPNDALPPPPPPSTTGSQPESWLIDLGDSEPQQGQIQIPGDLFDTIGGPSNNNNKDPPKTGTLIDDLLGLSSESLYNHNQLMQDEIKKVVVAFVKLKEENLIVDGNGYKKHSWQYGRKYIFFKNKSRLKVHRYKYTFELEPLKTDHEESTSSHIGKNKSVQQQQQKDGHESNLPQITDVFSNSDNSDAINTSFLSEGDVVGVEATPNRSRTQLTVREISEISKSTAASSIQLAKINKDSVDQSVRETNAHTEDYPVQSDSNVESSNGILSVSEITTTATEVISNSHSSSTNNKREVSNEFSSSDSAEGSTSLKAVSVSETFLIHSVLLKECLEEIGGGYLDIRVGLLYAGFNQDFGCFAAGLDSGFRIYNCDPLKEKMRKDSDDGGVSIVEMLFRCNYLALVGGGKNPKYPPNKVILWDDSKSKEIAGLEFRSEVRNVKLRRDSAQPQKLHTFETIDNDKGLVALSSSENHAILAFPGRQKGHIQIVDLNTFHTTTAVTRDYPTNSSSFSSFPHHRRSQSFGSNNDLQPPSVHDRRQSVSNSGSTTVMTTNISIIPAHSGKLGCLSINADGSKCASASEKGTLIRVFDTATGKLLNELRRGVDRAEIYSIAFNHDSTRLCVSSDKGTVHIFNLDAILGNGASHSPNNGAAYYGEVVVNNTIPSPSGNRQSRDLLPKYFSSEWSFAHFKVMADCRCICGFGQERNSVIGK</sequence>
<evidence type="ECO:0000256" key="4">
    <source>
        <dbReference type="ARBA" id="ARBA00022737"/>
    </source>
</evidence>
<dbReference type="GO" id="GO:0035091">
    <property type="term" value="F:phosphatidylinositol binding"/>
    <property type="evidence" value="ECO:0007669"/>
    <property type="project" value="InterPro"/>
</dbReference>
<dbReference type="GO" id="GO:0005802">
    <property type="term" value="C:trans-Golgi network"/>
    <property type="evidence" value="ECO:0007669"/>
    <property type="project" value="TreeGrafter"/>
</dbReference>
<dbReference type="FunFam" id="1.25.40.90:FF:000008">
    <property type="entry name" value="VHS domain protein"/>
    <property type="match status" value="1"/>
</dbReference>
<dbReference type="InterPro" id="IPR008942">
    <property type="entry name" value="ENTH_VHS"/>
</dbReference>
<evidence type="ECO:0000256" key="1">
    <source>
        <dbReference type="ARBA" id="ARBA00004601"/>
    </source>
</evidence>
<evidence type="ECO:0000259" key="10">
    <source>
        <dbReference type="PROSITE" id="PS50179"/>
    </source>
</evidence>
<comment type="caution">
    <text evidence="12">The sequence shown here is derived from an EMBL/GenBank/DDBJ whole genome shotgun (WGS) entry which is preliminary data.</text>
</comment>
<dbReference type="PROSITE" id="PS50909">
    <property type="entry name" value="GAT"/>
    <property type="match status" value="1"/>
</dbReference>
<dbReference type="InterPro" id="IPR002014">
    <property type="entry name" value="VHS_dom"/>
</dbReference>
<proteinExistence type="inferred from homology"/>
<dbReference type="InterPro" id="IPR004152">
    <property type="entry name" value="GAT_dom"/>
</dbReference>
<feature type="region of interest" description="Disordered" evidence="9">
    <location>
        <begin position="814"/>
        <end position="856"/>
    </location>
</feature>
<dbReference type="SUPFAM" id="SSF89009">
    <property type="entry name" value="GAT-like domain"/>
    <property type="match status" value="1"/>
</dbReference>
<feature type="region of interest" description="Disordered" evidence="9">
    <location>
        <begin position="455"/>
        <end position="492"/>
    </location>
</feature>
<accession>A0A9N9CGM5</accession>
<evidence type="ECO:0000256" key="7">
    <source>
        <dbReference type="ARBA" id="ARBA00025740"/>
    </source>
</evidence>
<dbReference type="GO" id="GO:0005829">
    <property type="term" value="C:cytosol"/>
    <property type="evidence" value="ECO:0007669"/>
    <property type="project" value="GOC"/>
</dbReference>
<dbReference type="SMART" id="SM00320">
    <property type="entry name" value="WD40"/>
    <property type="match status" value="2"/>
</dbReference>
<dbReference type="EMBL" id="CAJVPY010003765">
    <property type="protein sequence ID" value="CAG8601107.1"/>
    <property type="molecule type" value="Genomic_DNA"/>
</dbReference>
<keyword evidence="6" id="KW-0333">Golgi apparatus</keyword>
<dbReference type="PANTHER" id="PTHR47180:SF1">
    <property type="entry name" value="ADP-RIBOSYLATION FACTOR-BINDING PROTEIN GGA1-RELATED"/>
    <property type="match status" value="1"/>
</dbReference>
<dbReference type="GO" id="GO:0006896">
    <property type="term" value="P:Golgi to vacuole transport"/>
    <property type="evidence" value="ECO:0007669"/>
    <property type="project" value="TreeGrafter"/>
</dbReference>
<keyword evidence="2" id="KW-0813">Transport</keyword>
<dbReference type="GO" id="GO:0043328">
    <property type="term" value="P:protein transport to vacuole involved in ubiquitin-dependent protein catabolic process via the multivesicular body sorting pathway"/>
    <property type="evidence" value="ECO:0007669"/>
    <property type="project" value="TreeGrafter"/>
</dbReference>
<feature type="region of interest" description="Disordered" evidence="9">
    <location>
        <begin position="591"/>
        <end position="618"/>
    </location>
</feature>
<dbReference type="Gene3D" id="1.20.58.160">
    <property type="match status" value="1"/>
</dbReference>
<dbReference type="PROSITE" id="PS50179">
    <property type="entry name" value="VHS"/>
    <property type="match status" value="1"/>
</dbReference>
<reference evidence="12" key="1">
    <citation type="submission" date="2021-06" db="EMBL/GenBank/DDBJ databases">
        <authorList>
            <person name="Kallberg Y."/>
            <person name="Tangrot J."/>
            <person name="Rosling A."/>
        </authorList>
    </citation>
    <scope>NUCLEOTIDE SEQUENCE</scope>
    <source>
        <strain evidence="12">MA453B</strain>
    </source>
</reference>
<dbReference type="InterPro" id="IPR001680">
    <property type="entry name" value="WD40_rpt"/>
</dbReference>
<evidence type="ECO:0000313" key="12">
    <source>
        <dbReference type="EMBL" id="CAG8601107.1"/>
    </source>
</evidence>
<feature type="region of interest" description="Disordered" evidence="9">
    <location>
        <begin position="310"/>
        <end position="372"/>
    </location>
</feature>
<dbReference type="Pfam" id="PF03127">
    <property type="entry name" value="GAT"/>
    <property type="match status" value="1"/>
</dbReference>
<feature type="domain" description="VHS" evidence="10">
    <location>
        <begin position="24"/>
        <end position="153"/>
    </location>
</feature>
<dbReference type="CDD" id="cd16998">
    <property type="entry name" value="VHS_GGA_fungi"/>
    <property type="match status" value="1"/>
</dbReference>
<dbReference type="SUPFAM" id="SSF50978">
    <property type="entry name" value="WD40 repeat-like"/>
    <property type="match status" value="1"/>
</dbReference>
<dbReference type="GO" id="GO:0006895">
    <property type="term" value="P:Golgi to endosome transport"/>
    <property type="evidence" value="ECO:0007669"/>
    <property type="project" value="UniProtKB-ARBA"/>
</dbReference>
<evidence type="ECO:0000256" key="6">
    <source>
        <dbReference type="ARBA" id="ARBA00023034"/>
    </source>
</evidence>
<feature type="compositionally biased region" description="Polar residues" evidence="9">
    <location>
        <begin position="483"/>
        <end position="492"/>
    </location>
</feature>
<dbReference type="AlphaFoldDB" id="A0A9N9CGM5"/>
<dbReference type="FunFam" id="1.20.5.170:FF:000024">
    <property type="entry name" value="VHS domain-containing protein"/>
    <property type="match status" value="1"/>
</dbReference>
<evidence type="ECO:0000313" key="13">
    <source>
        <dbReference type="Proteomes" id="UP000789405"/>
    </source>
</evidence>
<dbReference type="Gene3D" id="1.25.40.90">
    <property type="match status" value="1"/>
</dbReference>
<keyword evidence="13" id="KW-1185">Reference proteome</keyword>
<dbReference type="SUPFAM" id="SSF48464">
    <property type="entry name" value="ENTH/VHS domain"/>
    <property type="match status" value="1"/>
</dbReference>
<dbReference type="Gene3D" id="1.20.5.170">
    <property type="match status" value="1"/>
</dbReference>
<organism evidence="12 13">
    <name type="scientific">Dentiscutata erythropus</name>
    <dbReference type="NCBI Taxonomy" id="1348616"/>
    <lineage>
        <taxon>Eukaryota</taxon>
        <taxon>Fungi</taxon>
        <taxon>Fungi incertae sedis</taxon>
        <taxon>Mucoromycota</taxon>
        <taxon>Glomeromycotina</taxon>
        <taxon>Glomeromycetes</taxon>
        <taxon>Diversisporales</taxon>
        <taxon>Gigasporaceae</taxon>
        <taxon>Dentiscutata</taxon>
    </lineage>
</organism>
<keyword evidence="4" id="KW-0677">Repeat</keyword>
<keyword evidence="5" id="KW-0653">Protein transport</keyword>
<dbReference type="OrthoDB" id="1667587at2759"/>
<dbReference type="InterPro" id="IPR015943">
    <property type="entry name" value="WD40/YVTN_repeat-like_dom_sf"/>
</dbReference>
<dbReference type="PANTHER" id="PTHR47180">
    <property type="entry name" value="ADP-RIBOSYLATION FACTOR-BINDING PROTEIN GGA1-RELATED"/>
    <property type="match status" value="1"/>
</dbReference>
<evidence type="ECO:0000256" key="3">
    <source>
        <dbReference type="ARBA" id="ARBA00022574"/>
    </source>
</evidence>
<gene>
    <name evidence="12" type="ORF">DERYTH_LOCUS7644</name>
</gene>
<comment type="function">
    <text evidence="8">May play a role in the regulation of membrane traffic through the trans-Golgi network.</text>
</comment>
<dbReference type="InterPro" id="IPR038425">
    <property type="entry name" value="GAT_sf"/>
</dbReference>
<keyword evidence="3" id="KW-0853">WD repeat</keyword>
<dbReference type="Pfam" id="PF21032">
    <property type="entry name" value="PROPPIN"/>
    <property type="match status" value="1"/>
</dbReference>
<feature type="compositionally biased region" description="Polar residues" evidence="9">
    <location>
        <begin position="462"/>
        <end position="476"/>
    </location>
</feature>
<dbReference type="InterPro" id="IPR048720">
    <property type="entry name" value="PROPPIN"/>
</dbReference>
<dbReference type="Gene3D" id="2.130.10.10">
    <property type="entry name" value="YVTN repeat-like/Quinoprotein amine dehydrogenase"/>
    <property type="match status" value="1"/>
</dbReference>
<evidence type="ECO:0000256" key="5">
    <source>
        <dbReference type="ARBA" id="ARBA00022927"/>
    </source>
</evidence>
<evidence type="ECO:0000256" key="9">
    <source>
        <dbReference type="SAM" id="MobiDB-lite"/>
    </source>
</evidence>
<evidence type="ECO:0000259" key="11">
    <source>
        <dbReference type="PROSITE" id="PS50909"/>
    </source>
</evidence>
<feature type="compositionally biased region" description="Polar residues" evidence="9">
    <location>
        <begin position="591"/>
        <end position="602"/>
    </location>
</feature>
<evidence type="ECO:0000256" key="8">
    <source>
        <dbReference type="ARBA" id="ARBA00053552"/>
    </source>
</evidence>
<dbReference type="GO" id="GO:0043130">
    <property type="term" value="F:ubiquitin binding"/>
    <property type="evidence" value="ECO:0007669"/>
    <property type="project" value="InterPro"/>
</dbReference>
<comment type="subcellular location">
    <subcellularLocation>
        <location evidence="1">Golgi apparatus</location>
        <location evidence="1">trans-Golgi network</location>
    </subcellularLocation>
</comment>
<dbReference type="CDD" id="cd14235">
    <property type="entry name" value="GAT_GGA_fungi"/>
    <property type="match status" value="1"/>
</dbReference>
<feature type="domain" description="GAT" evidence="11">
    <location>
        <begin position="180"/>
        <end position="306"/>
    </location>
</feature>
<dbReference type="SMART" id="SM00288">
    <property type="entry name" value="VHS"/>
    <property type="match status" value="1"/>
</dbReference>
<comment type="similarity">
    <text evidence="7">Belongs to the WD repeat PROPPIN family.</text>
</comment>
<dbReference type="InterPro" id="IPR036322">
    <property type="entry name" value="WD40_repeat_dom_sf"/>
</dbReference>
<dbReference type="Pfam" id="PF00790">
    <property type="entry name" value="VHS"/>
    <property type="match status" value="1"/>
</dbReference>
<protein>
    <submittedName>
        <fullName evidence="12">5774_t:CDS:1</fullName>
    </submittedName>
</protein>
<name>A0A9N9CGM5_9GLOM</name>
<evidence type="ECO:0000256" key="2">
    <source>
        <dbReference type="ARBA" id="ARBA00022448"/>
    </source>
</evidence>
<feature type="compositionally biased region" description="Polar residues" evidence="9">
    <location>
        <begin position="609"/>
        <end position="618"/>
    </location>
</feature>
<dbReference type="Proteomes" id="UP000789405">
    <property type="component" value="Unassembled WGS sequence"/>
</dbReference>
<dbReference type="InterPro" id="IPR052653">
    <property type="entry name" value="ARF-binding"/>
</dbReference>